<dbReference type="Proteomes" id="UP000039324">
    <property type="component" value="Unassembled WGS sequence"/>
</dbReference>
<reference evidence="2 4" key="2">
    <citation type="submission" date="2018-03" db="EMBL/GenBank/DDBJ databases">
        <authorList>
            <person name="Fogelqvist J."/>
        </authorList>
    </citation>
    <scope>NUCLEOTIDE SEQUENCE [LARGE SCALE GENOMIC DNA]</scope>
</reference>
<keyword evidence="3" id="KW-1185">Reference proteome</keyword>
<dbReference type="EMBL" id="OVEO01000006">
    <property type="protein sequence ID" value="SPQ96784.1"/>
    <property type="molecule type" value="Genomic_DNA"/>
</dbReference>
<evidence type="ECO:0000313" key="2">
    <source>
        <dbReference type="EMBL" id="SPQ96784.1"/>
    </source>
</evidence>
<dbReference type="EMBL" id="CDSF01000001">
    <property type="protein sequence ID" value="CEO94438.1"/>
    <property type="molecule type" value="Genomic_DNA"/>
</dbReference>
<dbReference type="Proteomes" id="UP000290189">
    <property type="component" value="Unassembled WGS sequence"/>
</dbReference>
<keyword evidence="2" id="KW-0496">Mitochondrion</keyword>
<gene>
    <name evidence="1" type="ORF">PBRA_000223</name>
    <name evidence="2" type="ORF">PLBR_LOCUS3999</name>
</gene>
<geneLocation type="mitochondrion" evidence="2"/>
<reference evidence="1 3" key="1">
    <citation type="submission" date="2015-02" db="EMBL/GenBank/DDBJ databases">
        <authorList>
            <person name="Chooi Y.-H."/>
        </authorList>
    </citation>
    <scope>NUCLEOTIDE SEQUENCE [LARGE SCALE GENOMIC DNA]</scope>
    <source>
        <strain evidence="1">E3</strain>
    </source>
</reference>
<proteinExistence type="predicted"/>
<dbReference type="AlphaFoldDB" id="A0A0G4IGW5"/>
<evidence type="ECO:0000313" key="3">
    <source>
        <dbReference type="Proteomes" id="UP000039324"/>
    </source>
</evidence>
<organism evidence="1 3">
    <name type="scientific">Plasmodiophora brassicae</name>
    <name type="common">Clubroot disease agent</name>
    <dbReference type="NCBI Taxonomy" id="37360"/>
    <lineage>
        <taxon>Eukaryota</taxon>
        <taxon>Sar</taxon>
        <taxon>Rhizaria</taxon>
        <taxon>Endomyxa</taxon>
        <taxon>Phytomyxea</taxon>
        <taxon>Plasmodiophorida</taxon>
        <taxon>Plasmodiophoridae</taxon>
        <taxon>Plasmodiophora</taxon>
    </lineage>
</organism>
<protein>
    <submittedName>
        <fullName evidence="1">Uncharacterized protein</fullName>
    </submittedName>
</protein>
<sequence>MQAELIPVHVCSNRNRYPDLGRTEHHYPSQSHVEEALLPRGGSHTKSICMVRGDELTVVKLSRDVADPVSVRAMTMLIEQFNQRELLTLAAGGHTLEETRRMVTAGYWHQMTSHSAAMIRPTDGAVVCAAVCIPFTPLRVHVVKRIVTALRGGCMDDLADLPQGLVQYVCADRHPEVLWFLAECDEAVSNLAQLGDGPQRSMASKLAAYSVQSGGGCTLVEEIALIASAPDSPRGAMTSLVSHILKDMWTDGVRMAIGHYSNLSVGLAVRTGGVELASVKYCDSEALKRYPGEPPDSDRIEKHIKTPVPTGRQGPPAEFFVAHDLDYLSARYDWHSHR</sequence>
<evidence type="ECO:0000313" key="4">
    <source>
        <dbReference type="Proteomes" id="UP000290189"/>
    </source>
</evidence>
<evidence type="ECO:0000313" key="1">
    <source>
        <dbReference type="EMBL" id="CEO94438.1"/>
    </source>
</evidence>
<name>A0A0G4IGW5_PLABS</name>
<accession>A0A0G4IGW5</accession>